<gene>
    <name evidence="3" type="ORF">D3226_02145</name>
</gene>
<dbReference type="Pfam" id="PF07811">
    <property type="entry name" value="TadE"/>
    <property type="match status" value="1"/>
</dbReference>
<proteinExistence type="predicted"/>
<accession>A0ABS1SPD2</accession>
<keyword evidence="1" id="KW-1133">Transmembrane helix</keyword>
<evidence type="ECO:0000259" key="2">
    <source>
        <dbReference type="Pfam" id="PF07811"/>
    </source>
</evidence>
<dbReference type="InterPro" id="IPR012495">
    <property type="entry name" value="TadE-like_dom"/>
</dbReference>
<dbReference type="EMBL" id="QYAD01000001">
    <property type="protein sequence ID" value="MBL3688761.1"/>
    <property type="molecule type" value="Genomic_DNA"/>
</dbReference>
<sequence length="124" mass="12606">MRSAPANSLCGRLLREDRGAATAEFAIVLPVVIAVLGLVIGGTVISAHRITLVAQAGELARAEARGDTAAAGGIEKLLARGVDVAREERGVLHCVALSSAPAGGLLRAVSVRAESCAARLGDER</sequence>
<reference evidence="3 4" key="1">
    <citation type="submission" date="2018-09" db="EMBL/GenBank/DDBJ databases">
        <title>Comparative genomics of Leucobacter spp.</title>
        <authorList>
            <person name="Reis A.C."/>
            <person name="Kolvenbach B.A."/>
            <person name="Corvini P.F.X."/>
            <person name="Nunes O.C."/>
        </authorList>
    </citation>
    <scope>NUCLEOTIDE SEQUENCE [LARGE SCALE GENOMIC DNA]</scope>
    <source>
        <strain evidence="3 4">L-1</strain>
    </source>
</reference>
<evidence type="ECO:0000313" key="3">
    <source>
        <dbReference type="EMBL" id="MBL3688761.1"/>
    </source>
</evidence>
<feature type="transmembrane region" description="Helical" evidence="1">
    <location>
        <begin position="21"/>
        <end position="45"/>
    </location>
</feature>
<dbReference type="RefSeq" id="WP_202380771.1">
    <property type="nucleotide sequence ID" value="NZ_QYAD01000001.1"/>
</dbReference>
<dbReference type="Proteomes" id="UP001646141">
    <property type="component" value="Unassembled WGS sequence"/>
</dbReference>
<protein>
    <submittedName>
        <fullName evidence="3">Pilus assembly protein</fullName>
    </submittedName>
</protein>
<keyword evidence="1" id="KW-0812">Transmembrane</keyword>
<organism evidence="3 4">
    <name type="scientific">Leucobacter chromiireducens subsp. chromiireducens</name>
    <dbReference type="NCBI Taxonomy" id="660067"/>
    <lineage>
        <taxon>Bacteria</taxon>
        <taxon>Bacillati</taxon>
        <taxon>Actinomycetota</taxon>
        <taxon>Actinomycetes</taxon>
        <taxon>Micrococcales</taxon>
        <taxon>Microbacteriaceae</taxon>
        <taxon>Leucobacter</taxon>
    </lineage>
</organism>
<keyword evidence="4" id="KW-1185">Reference proteome</keyword>
<evidence type="ECO:0000313" key="4">
    <source>
        <dbReference type="Proteomes" id="UP001646141"/>
    </source>
</evidence>
<evidence type="ECO:0000256" key="1">
    <source>
        <dbReference type="SAM" id="Phobius"/>
    </source>
</evidence>
<keyword evidence="1" id="KW-0472">Membrane</keyword>
<name>A0ABS1SPD2_9MICO</name>
<comment type="caution">
    <text evidence="3">The sequence shown here is derived from an EMBL/GenBank/DDBJ whole genome shotgun (WGS) entry which is preliminary data.</text>
</comment>
<feature type="domain" description="TadE-like" evidence="2">
    <location>
        <begin position="19"/>
        <end position="56"/>
    </location>
</feature>